<organism evidence="1 2">
    <name type="scientific">Nocardia arthritidis</name>
    <dbReference type="NCBI Taxonomy" id="228602"/>
    <lineage>
        <taxon>Bacteria</taxon>
        <taxon>Bacillati</taxon>
        <taxon>Actinomycetota</taxon>
        <taxon>Actinomycetes</taxon>
        <taxon>Mycobacteriales</taxon>
        <taxon>Nocardiaceae</taxon>
        <taxon>Nocardia</taxon>
    </lineage>
</organism>
<gene>
    <name evidence="1" type="ORF">F5544_30155</name>
</gene>
<dbReference type="EMBL" id="CP046172">
    <property type="protein sequence ID" value="QIS13876.1"/>
    <property type="molecule type" value="Genomic_DNA"/>
</dbReference>
<evidence type="ECO:0000313" key="2">
    <source>
        <dbReference type="Proteomes" id="UP000503540"/>
    </source>
</evidence>
<keyword evidence="2" id="KW-1185">Reference proteome</keyword>
<proteinExistence type="predicted"/>
<dbReference type="Proteomes" id="UP000503540">
    <property type="component" value="Chromosome"/>
</dbReference>
<dbReference type="RefSeq" id="WP_428847079.1">
    <property type="nucleotide sequence ID" value="NZ_CP046172.1"/>
</dbReference>
<sequence length="257" mass="25848">MANDYGYGVFSVAALVPSPPILVPELCGAAPETDGPARLRAAALTAAQALAGLREWTAIGVGAADQVLGPDALGTFRGFGADVRAGLSARALGATPDPELPLPALIAGWLRGVVAPDATVTVRIIAADTEAARCASIGSALRAELDRAPEPSGVLVLGDGAATLSLKAPGYLDERAAAAQAALDRALAIGDLGALATLDPTLCDELMLSGRAAYQVLAGLFAADARPPAIETLYQDAPFGVGYDVAVWRPDAEGGAV</sequence>
<dbReference type="AlphaFoldDB" id="A0A6G9YLH2"/>
<dbReference type="SUPFAM" id="SSF53213">
    <property type="entry name" value="LigB-like"/>
    <property type="match status" value="1"/>
</dbReference>
<dbReference type="KEGG" id="nah:F5544_30155"/>
<name>A0A6G9YLH2_9NOCA</name>
<accession>A0A6G9YLH2</accession>
<dbReference type="Gene3D" id="3.40.830.10">
    <property type="entry name" value="LigB-like"/>
    <property type="match status" value="1"/>
</dbReference>
<reference evidence="1 2" key="1">
    <citation type="journal article" date="2019" name="ACS Chem. Biol.">
        <title>Identification and Mobilization of a Cryptic Antibiotic Biosynthesis Gene Locus from a Human-Pathogenic Nocardia Isolate.</title>
        <authorList>
            <person name="Herisse M."/>
            <person name="Ishida K."/>
            <person name="Porter J.L."/>
            <person name="Howden B."/>
            <person name="Hertweck C."/>
            <person name="Stinear T.P."/>
            <person name="Pidot S.J."/>
        </authorList>
    </citation>
    <scope>NUCLEOTIDE SEQUENCE [LARGE SCALE GENOMIC DNA]</scope>
    <source>
        <strain evidence="1 2">AUSMDU00012717</strain>
    </source>
</reference>
<evidence type="ECO:0000313" key="1">
    <source>
        <dbReference type="EMBL" id="QIS13876.1"/>
    </source>
</evidence>
<protein>
    <submittedName>
        <fullName evidence="1">Uncharacterized protein</fullName>
    </submittedName>
</protein>